<feature type="transmembrane region" description="Helical" evidence="2">
    <location>
        <begin position="289"/>
        <end position="306"/>
    </location>
</feature>
<feature type="transmembrane region" description="Helical" evidence="2">
    <location>
        <begin position="37"/>
        <end position="56"/>
    </location>
</feature>
<evidence type="ECO:0000313" key="4">
    <source>
        <dbReference type="EMBL" id="NIH52746.1"/>
    </source>
</evidence>
<evidence type="ECO:0000256" key="1">
    <source>
        <dbReference type="ARBA" id="ARBA00007362"/>
    </source>
</evidence>
<dbReference type="RefSeq" id="WP_167147742.1">
    <property type="nucleotide sequence ID" value="NZ_JAAMOX010000001.1"/>
</dbReference>
<comment type="caution">
    <text evidence="4">The sequence shown here is derived from an EMBL/GenBank/DDBJ whole genome shotgun (WGS) entry which is preliminary data.</text>
</comment>
<keyword evidence="5" id="KW-1185">Reference proteome</keyword>
<sequence>MRAARYVGLGPILVLVASLLWGTTGTVATFAPGVSPLAIGAAAMGIGGVLQALVAIKPIRRQIRVLRRNWPMITAGAICVALYPLAFYSSMHLAGVAIGTVVSLGSAPLFAAVIERVADRVAFTIRWGVSVGLGLLGMVLLCLGRFGVDGTAADGTAIDSAGTVTPNELLLGTGLGLVAGATYAVYSWAARRVMLDGVTASAAMGSVFGLGGILLIPVLLVTGESLLASLNNAAVGLYMALVPMFLGYVLFGRALLTVSSSAATVLTLFEPVVATVLAVLVVGERLGPIGWTGMMLVGACLVLLTVRAKAKSIDARVLRYG</sequence>
<feature type="transmembrane region" description="Helical" evidence="2">
    <location>
        <begin position="263"/>
        <end position="283"/>
    </location>
</feature>
<dbReference type="AlphaFoldDB" id="A0A7X5TRV9"/>
<keyword evidence="2" id="KW-0472">Membrane</keyword>
<dbReference type="Proteomes" id="UP000541033">
    <property type="component" value="Unassembled WGS sequence"/>
</dbReference>
<feature type="transmembrane region" description="Helical" evidence="2">
    <location>
        <begin position="198"/>
        <end position="221"/>
    </location>
</feature>
<proteinExistence type="inferred from homology"/>
<feature type="transmembrane region" description="Helical" evidence="2">
    <location>
        <begin position="168"/>
        <end position="186"/>
    </location>
</feature>
<feature type="transmembrane region" description="Helical" evidence="2">
    <location>
        <begin position="233"/>
        <end position="251"/>
    </location>
</feature>
<organism evidence="4 5">
    <name type="scientific">Lysinibacter cavernae</name>
    <dbReference type="NCBI Taxonomy" id="1640652"/>
    <lineage>
        <taxon>Bacteria</taxon>
        <taxon>Bacillati</taxon>
        <taxon>Actinomycetota</taxon>
        <taxon>Actinomycetes</taxon>
        <taxon>Micrococcales</taxon>
        <taxon>Microbacteriaceae</taxon>
        <taxon>Lysinibacter</taxon>
    </lineage>
</organism>
<dbReference type="Pfam" id="PF00892">
    <property type="entry name" value="EamA"/>
    <property type="match status" value="2"/>
</dbReference>
<comment type="similarity">
    <text evidence="1">Belongs to the EamA transporter family.</text>
</comment>
<feature type="transmembrane region" description="Helical" evidence="2">
    <location>
        <begin position="93"/>
        <end position="113"/>
    </location>
</feature>
<name>A0A7X5TRV9_9MICO</name>
<feature type="domain" description="EamA" evidence="3">
    <location>
        <begin position="9"/>
        <end position="141"/>
    </location>
</feature>
<dbReference type="InterPro" id="IPR037185">
    <property type="entry name" value="EmrE-like"/>
</dbReference>
<dbReference type="EMBL" id="JAAMOX010000001">
    <property type="protein sequence ID" value="NIH52746.1"/>
    <property type="molecule type" value="Genomic_DNA"/>
</dbReference>
<dbReference type="SUPFAM" id="SSF103481">
    <property type="entry name" value="Multidrug resistance efflux transporter EmrE"/>
    <property type="match status" value="2"/>
</dbReference>
<keyword evidence="2" id="KW-0812">Transmembrane</keyword>
<feature type="transmembrane region" description="Helical" evidence="2">
    <location>
        <begin position="125"/>
        <end position="148"/>
    </location>
</feature>
<evidence type="ECO:0000256" key="2">
    <source>
        <dbReference type="SAM" id="Phobius"/>
    </source>
</evidence>
<feature type="transmembrane region" description="Helical" evidence="2">
    <location>
        <begin position="12"/>
        <end position="31"/>
    </location>
</feature>
<accession>A0A7X5TRV9</accession>
<evidence type="ECO:0000313" key="5">
    <source>
        <dbReference type="Proteomes" id="UP000541033"/>
    </source>
</evidence>
<dbReference type="GO" id="GO:0016020">
    <property type="term" value="C:membrane"/>
    <property type="evidence" value="ECO:0007669"/>
    <property type="project" value="InterPro"/>
</dbReference>
<dbReference type="PANTHER" id="PTHR22911">
    <property type="entry name" value="ACYL-MALONYL CONDENSING ENZYME-RELATED"/>
    <property type="match status" value="1"/>
</dbReference>
<protein>
    <submittedName>
        <fullName evidence="4">DME family drug/metabolite transporter</fullName>
    </submittedName>
</protein>
<dbReference type="InterPro" id="IPR000620">
    <property type="entry name" value="EamA_dom"/>
</dbReference>
<dbReference type="PANTHER" id="PTHR22911:SF79">
    <property type="entry name" value="MOBA-LIKE NTP TRANSFERASE DOMAIN-CONTAINING PROTEIN"/>
    <property type="match status" value="1"/>
</dbReference>
<evidence type="ECO:0000259" key="3">
    <source>
        <dbReference type="Pfam" id="PF00892"/>
    </source>
</evidence>
<gene>
    <name evidence="4" type="ORF">FHX76_000614</name>
</gene>
<feature type="domain" description="EamA" evidence="3">
    <location>
        <begin position="172"/>
        <end position="304"/>
    </location>
</feature>
<reference evidence="4 5" key="1">
    <citation type="submission" date="2020-02" db="EMBL/GenBank/DDBJ databases">
        <title>Sequencing the genomes of 1000 actinobacteria strains.</title>
        <authorList>
            <person name="Klenk H.-P."/>
        </authorList>
    </citation>
    <scope>NUCLEOTIDE SEQUENCE [LARGE SCALE GENOMIC DNA]</scope>
    <source>
        <strain evidence="4 5">DSM 27960</strain>
    </source>
</reference>
<feature type="transmembrane region" description="Helical" evidence="2">
    <location>
        <begin position="68"/>
        <end position="87"/>
    </location>
</feature>
<keyword evidence="2" id="KW-1133">Transmembrane helix</keyword>